<reference evidence="2" key="1">
    <citation type="submission" date="2021-06" db="EMBL/GenBank/DDBJ databases">
        <authorList>
            <person name="Kallberg Y."/>
            <person name="Tangrot J."/>
            <person name="Rosling A."/>
        </authorList>
    </citation>
    <scope>NUCLEOTIDE SEQUENCE</scope>
    <source>
        <strain evidence="2">IN212</strain>
    </source>
</reference>
<keyword evidence="3" id="KW-1185">Reference proteome</keyword>
<sequence length="66" mass="7586">MNFFFRSGNPRALKLLSFATVQEREDTEAQIRTELSLLKSQLTNSNNNEEIEKNSVNINEDPQDSL</sequence>
<evidence type="ECO:0000313" key="2">
    <source>
        <dbReference type="EMBL" id="CAG8677136.1"/>
    </source>
</evidence>
<dbReference type="AlphaFoldDB" id="A0A9N9EF12"/>
<name>A0A9N9EF12_9GLOM</name>
<feature type="non-terminal residue" evidence="2">
    <location>
        <position position="1"/>
    </location>
</feature>
<proteinExistence type="predicted"/>
<dbReference type="OrthoDB" id="2434520at2759"/>
<dbReference type="Proteomes" id="UP000789396">
    <property type="component" value="Unassembled WGS sequence"/>
</dbReference>
<dbReference type="EMBL" id="CAJVPZ010016936">
    <property type="protein sequence ID" value="CAG8677136.1"/>
    <property type="molecule type" value="Genomic_DNA"/>
</dbReference>
<protein>
    <submittedName>
        <fullName evidence="2">16766_t:CDS:1</fullName>
    </submittedName>
</protein>
<feature type="compositionally biased region" description="Low complexity" evidence="1">
    <location>
        <begin position="44"/>
        <end position="60"/>
    </location>
</feature>
<comment type="caution">
    <text evidence="2">The sequence shown here is derived from an EMBL/GenBank/DDBJ whole genome shotgun (WGS) entry which is preliminary data.</text>
</comment>
<evidence type="ECO:0000256" key="1">
    <source>
        <dbReference type="SAM" id="MobiDB-lite"/>
    </source>
</evidence>
<feature type="non-terminal residue" evidence="2">
    <location>
        <position position="66"/>
    </location>
</feature>
<organism evidence="2 3">
    <name type="scientific">Racocetra fulgida</name>
    <dbReference type="NCBI Taxonomy" id="60492"/>
    <lineage>
        <taxon>Eukaryota</taxon>
        <taxon>Fungi</taxon>
        <taxon>Fungi incertae sedis</taxon>
        <taxon>Mucoromycota</taxon>
        <taxon>Glomeromycotina</taxon>
        <taxon>Glomeromycetes</taxon>
        <taxon>Diversisporales</taxon>
        <taxon>Gigasporaceae</taxon>
        <taxon>Racocetra</taxon>
    </lineage>
</organism>
<evidence type="ECO:0000313" key="3">
    <source>
        <dbReference type="Proteomes" id="UP000789396"/>
    </source>
</evidence>
<gene>
    <name evidence="2" type="ORF">RFULGI_LOCUS9461</name>
</gene>
<accession>A0A9N9EF12</accession>
<feature type="region of interest" description="Disordered" evidence="1">
    <location>
        <begin position="43"/>
        <end position="66"/>
    </location>
</feature>